<dbReference type="PDB" id="6LUS">
    <property type="method" value="X-ray"/>
    <property type="resolution" value="1.40 A"/>
    <property type="chains" value="A=150-282"/>
</dbReference>
<evidence type="ECO:0000256" key="3">
    <source>
        <dbReference type="ARBA" id="ARBA00022553"/>
    </source>
</evidence>
<dbReference type="SMR" id="A0A3S8UVN5"/>
<feature type="compositionally biased region" description="Polar residues" evidence="14">
    <location>
        <begin position="50"/>
        <end position="68"/>
    </location>
</feature>
<dbReference type="EMBL" id="KX371887">
    <property type="protein sequence ID" value="AZL87827.1"/>
    <property type="molecule type" value="Viral_cRNA"/>
</dbReference>
<evidence type="ECO:0000256" key="14">
    <source>
        <dbReference type="SAM" id="MobiDB-lite"/>
    </source>
</evidence>
<keyword evidence="7" id="KW-0946">Virion</keyword>
<keyword evidence="17 18" id="KW-0002">3D-structure</keyword>
<evidence type="ECO:0000256" key="5">
    <source>
        <dbReference type="ARBA" id="ARBA00022771"/>
    </source>
</evidence>
<keyword evidence="9" id="KW-0804">Transcription</keyword>
<dbReference type="GO" id="GO:0019013">
    <property type="term" value="C:viral nucleocapsid"/>
    <property type="evidence" value="ECO:0007669"/>
    <property type="project" value="UniProtKB-KW"/>
</dbReference>
<organism evidence="15 16">
    <name type="scientific">Dianlovirus menglaense</name>
    <dbReference type="NCBI Taxonomy" id="3052181"/>
    <lineage>
        <taxon>Viruses</taxon>
        <taxon>Riboviria</taxon>
        <taxon>Orthornavirae</taxon>
        <taxon>Negarnaviricota</taxon>
        <taxon>Haploviricotina</taxon>
        <taxon>Monjiviricetes</taxon>
        <taxon>Mononegavirales</taxon>
        <taxon>Filoviridae</taxon>
        <taxon>Dianlovirus</taxon>
    </lineage>
</organism>
<protein>
    <recommendedName>
        <fullName evidence="12">Transcriptional activator VP30</fullName>
    </recommendedName>
    <alternativeName>
        <fullName evidence="13">Minor nucleoprotein VP30</fullName>
    </alternativeName>
</protein>
<dbReference type="Pfam" id="PF11507">
    <property type="entry name" value="Transcript_VP30"/>
    <property type="match status" value="1"/>
</dbReference>
<dbReference type="GO" id="GO:0003723">
    <property type="term" value="F:RNA binding"/>
    <property type="evidence" value="ECO:0007669"/>
    <property type="project" value="InterPro"/>
</dbReference>
<comment type="similarity">
    <text evidence="11">Belongs to the filoviridae transcriptional activator VP30 family.</text>
</comment>
<reference evidence="17" key="2">
    <citation type="journal article" date="2020" name="Biochem. Biophys. Res. Commun.">
        <title>Crystal structure of the Mengla virus VP30 C-terminal domain.</title>
        <authorList>
            <person name="Dong S."/>
            <person name="Wen K."/>
            <person name="Chu H."/>
            <person name="Li H."/>
            <person name="Yu Q."/>
            <person name="Wang C."/>
            <person name="Qin X."/>
        </authorList>
    </citation>
    <scope>X-RAY CRYSTALLOGRAPHY (1.40 ANGSTROMS) OF 150-282</scope>
</reference>
<evidence type="ECO:0000256" key="12">
    <source>
        <dbReference type="ARBA" id="ARBA00024085"/>
    </source>
</evidence>
<keyword evidence="3" id="KW-0597">Phosphoprotein</keyword>
<evidence type="ECO:0000256" key="1">
    <source>
        <dbReference type="ARBA" id="ARBA00004192"/>
    </source>
</evidence>
<evidence type="ECO:0000256" key="8">
    <source>
        <dbReference type="ARBA" id="ARBA00023086"/>
    </source>
</evidence>
<evidence type="ECO:0000256" key="2">
    <source>
        <dbReference type="ARBA" id="ARBA00004328"/>
    </source>
</evidence>
<evidence type="ECO:0000256" key="4">
    <source>
        <dbReference type="ARBA" id="ARBA00022723"/>
    </source>
</evidence>
<keyword evidence="6" id="KW-0862">Zinc</keyword>
<evidence type="ECO:0007829" key="18">
    <source>
        <dbReference type="PDB" id="6YDR"/>
    </source>
</evidence>
<evidence type="ECO:0000313" key="15">
    <source>
        <dbReference type="EMBL" id="AZL87827.1"/>
    </source>
</evidence>
<evidence type="ECO:0000256" key="10">
    <source>
        <dbReference type="ARBA" id="ARBA00023200"/>
    </source>
</evidence>
<dbReference type="KEGG" id="vg:65102440"/>
<evidence type="ECO:0000256" key="7">
    <source>
        <dbReference type="ARBA" id="ARBA00022844"/>
    </source>
</evidence>
<dbReference type="GeneID" id="65102440"/>
<keyword evidence="5" id="KW-0863">Zinc-finger</keyword>
<dbReference type="PDB" id="6YDR">
    <property type="method" value="X-ray"/>
    <property type="resolution" value="1.34 A"/>
    <property type="chains" value="A=142-293"/>
</dbReference>
<keyword evidence="4" id="KW-0479">Metal-binding</keyword>
<gene>
    <name evidence="15" type="primary">VP30</name>
</gene>
<comment type="subcellular location">
    <subcellularLocation>
        <location evidence="1">Host cytoplasm</location>
    </subcellularLocation>
    <subcellularLocation>
        <location evidence="2">Virion</location>
    </subcellularLocation>
</comment>
<sequence>MSERQSRGRSRTRRQPDEVITRQEVFNPDQGPHGFHRRSRSTSNIRSNYPGGNQYTNQIGGGRSNQFQPFLRPPPPPKDLCKSFKVGLPCNDKGCTKDHDLSNLTNRELLILIAKRTFPEYQKIPDNTGSKGSADLSKGIPDTSNAQNRDILTLENLGDILKYLNSADLTTLDEVSMRAALSLTCAGIRKTSRSMINTLTEQHVSAENLSPDQTQIIKQTYTGIHLDKGGNFEAALWKNWDRRSISLFLQAAISVLNTTPCESSKSVISAYNHFLQKPGDIKRTTLGSINSSV</sequence>
<keyword evidence="10" id="KW-1035">Host cytoplasm</keyword>
<reference evidence="15 16" key="1">
    <citation type="journal article" date="2017" name="Emerg. Infect. Dis.">
        <title>Genetically Diverse Filoviruses in Rousettus and Eonycteris spp. Bats, China, 2009 and 2015.</title>
        <authorList>
            <person name="Yang X.L."/>
            <person name="Zhang Y.Z."/>
            <person name="Jiang R.D."/>
            <person name="Guo H."/>
            <person name="Zhang W."/>
            <person name="Li B."/>
            <person name="Wang N."/>
            <person name="Wang L."/>
            <person name="Waruhiu C."/>
            <person name="Zhou J.H."/>
            <person name="Li S.Y."/>
            <person name="Daszak P."/>
            <person name="Wang L.F."/>
            <person name="Shi Z.L."/>
        </authorList>
    </citation>
    <scope>NUCLEOTIDE SEQUENCE [LARGE SCALE GENOMIC DNA]</scope>
    <source>
        <strain evidence="15">Rousettus-wt/CHN/2015/Sharen-Bat9447-1</strain>
    </source>
</reference>
<feature type="region of interest" description="Disordered" evidence="14">
    <location>
        <begin position="1"/>
        <end position="75"/>
    </location>
</feature>
<dbReference type="PDBsum" id="6YDR"/>
<feature type="region of interest" description="Disordered" evidence="14">
    <location>
        <begin position="123"/>
        <end position="142"/>
    </location>
</feature>
<dbReference type="RefSeq" id="YP_010087187.1">
    <property type="nucleotide sequence ID" value="NC_055510.1"/>
</dbReference>
<keyword evidence="16" id="KW-1185">Reference proteome</keyword>
<evidence type="ECO:0000256" key="11">
    <source>
        <dbReference type="ARBA" id="ARBA00024038"/>
    </source>
</evidence>
<name>A0A3S8UVN5_9MONO</name>
<dbReference type="Proteomes" id="UP000501328">
    <property type="component" value="Segment"/>
</dbReference>
<evidence type="ECO:0007829" key="17">
    <source>
        <dbReference type="PDB" id="6LUS"/>
    </source>
</evidence>
<reference evidence="18" key="3">
    <citation type="submission" date="2020-03" db="PDB data bank">
        <title>Crystal structure of Mengla Virus VP30 C-terminal domain.</title>
        <authorList>
            <person name="Tomas Gilabert O."/>
            <person name="Ferrero D.S."/>
            <person name="Verdaguer N."/>
        </authorList>
    </citation>
    <scope>X-RAY CRYSTALLOGRAPHY (1.34 ANGSTROMS) OF 142-293</scope>
</reference>
<dbReference type="GO" id="GO:0008270">
    <property type="term" value="F:zinc ion binding"/>
    <property type="evidence" value="ECO:0007669"/>
    <property type="project" value="UniProtKB-KW"/>
</dbReference>
<accession>A0A3S8UVN5</accession>
<evidence type="ECO:0000256" key="9">
    <source>
        <dbReference type="ARBA" id="ARBA00023163"/>
    </source>
</evidence>
<evidence type="ECO:0000313" key="16">
    <source>
        <dbReference type="Proteomes" id="UP000501328"/>
    </source>
</evidence>
<evidence type="ECO:0000256" key="6">
    <source>
        <dbReference type="ARBA" id="ARBA00022833"/>
    </source>
</evidence>
<proteinExistence type="evidence at protein level"/>
<dbReference type="Gene3D" id="1.20.120.1160">
    <property type="match status" value="1"/>
</dbReference>
<evidence type="ECO:0000256" key="13">
    <source>
        <dbReference type="ARBA" id="ARBA00032191"/>
    </source>
</evidence>
<dbReference type="InterPro" id="IPR014459">
    <property type="entry name" value="VP30_FiloV"/>
</dbReference>
<keyword evidence="8" id="KW-0543">Viral nucleoprotein</keyword>
<dbReference type="GO" id="GO:0030430">
    <property type="term" value="C:host cell cytoplasm"/>
    <property type="evidence" value="ECO:0007669"/>
    <property type="project" value="UniProtKB-SubCell"/>
</dbReference>